<evidence type="ECO:0000313" key="3">
    <source>
        <dbReference type="Proteomes" id="UP000736672"/>
    </source>
</evidence>
<comment type="caution">
    <text evidence="2">The sequence shown here is derived from an EMBL/GenBank/DDBJ whole genome shotgun (WGS) entry which is preliminary data.</text>
</comment>
<protein>
    <recommendedName>
        <fullName evidence="4">Secreted protein</fullName>
    </recommendedName>
</protein>
<proteinExistence type="predicted"/>
<keyword evidence="1" id="KW-0732">Signal</keyword>
<evidence type="ECO:0000313" key="2">
    <source>
        <dbReference type="EMBL" id="KAH7266367.1"/>
    </source>
</evidence>
<sequence length="70" mass="8317">MSYLTWYSRRTMLLVCCLLGRIWLKGKAPCSNHSLSWCHQPVCISRLRNTDTGKDKGVYRMRQSLRVVRW</sequence>
<feature type="chain" id="PRO_5040389848" description="Secreted protein" evidence="1">
    <location>
        <begin position="29"/>
        <end position="70"/>
    </location>
</feature>
<keyword evidence="3" id="KW-1185">Reference proteome</keyword>
<dbReference type="Proteomes" id="UP000736672">
    <property type="component" value="Unassembled WGS sequence"/>
</dbReference>
<reference evidence="2" key="1">
    <citation type="journal article" date="2021" name="Nat. Commun.">
        <title>Genetic determinants of endophytism in the Arabidopsis root mycobiome.</title>
        <authorList>
            <person name="Mesny F."/>
            <person name="Miyauchi S."/>
            <person name="Thiergart T."/>
            <person name="Pickel B."/>
            <person name="Atanasova L."/>
            <person name="Karlsson M."/>
            <person name="Huettel B."/>
            <person name="Barry K.W."/>
            <person name="Haridas S."/>
            <person name="Chen C."/>
            <person name="Bauer D."/>
            <person name="Andreopoulos W."/>
            <person name="Pangilinan J."/>
            <person name="LaButti K."/>
            <person name="Riley R."/>
            <person name="Lipzen A."/>
            <person name="Clum A."/>
            <person name="Drula E."/>
            <person name="Henrissat B."/>
            <person name="Kohler A."/>
            <person name="Grigoriev I.V."/>
            <person name="Martin F.M."/>
            <person name="Hacquard S."/>
        </authorList>
    </citation>
    <scope>NUCLEOTIDE SEQUENCE</scope>
    <source>
        <strain evidence="2">FSSC 5 MPI-SDFR-AT-0091</strain>
    </source>
</reference>
<dbReference type="AlphaFoldDB" id="A0A9P9KKJ8"/>
<feature type="signal peptide" evidence="1">
    <location>
        <begin position="1"/>
        <end position="28"/>
    </location>
</feature>
<accession>A0A9P9KKJ8</accession>
<evidence type="ECO:0008006" key="4">
    <source>
        <dbReference type="Google" id="ProtNLM"/>
    </source>
</evidence>
<gene>
    <name evidence="2" type="ORF">B0J15DRAFT_488425</name>
</gene>
<organism evidence="2 3">
    <name type="scientific">Fusarium solani</name>
    <name type="common">Filamentous fungus</name>
    <dbReference type="NCBI Taxonomy" id="169388"/>
    <lineage>
        <taxon>Eukaryota</taxon>
        <taxon>Fungi</taxon>
        <taxon>Dikarya</taxon>
        <taxon>Ascomycota</taxon>
        <taxon>Pezizomycotina</taxon>
        <taxon>Sordariomycetes</taxon>
        <taxon>Hypocreomycetidae</taxon>
        <taxon>Hypocreales</taxon>
        <taxon>Nectriaceae</taxon>
        <taxon>Fusarium</taxon>
        <taxon>Fusarium solani species complex</taxon>
    </lineage>
</organism>
<name>A0A9P9KKJ8_FUSSL</name>
<dbReference type="EMBL" id="JAGTJS010000006">
    <property type="protein sequence ID" value="KAH7266367.1"/>
    <property type="molecule type" value="Genomic_DNA"/>
</dbReference>
<evidence type="ECO:0000256" key="1">
    <source>
        <dbReference type="SAM" id="SignalP"/>
    </source>
</evidence>